<keyword evidence="3" id="KW-1185">Reference proteome</keyword>
<protein>
    <submittedName>
        <fullName evidence="2">Helix-turn-helix domain-containing protein</fullName>
    </submittedName>
</protein>
<dbReference type="Pfam" id="PF08281">
    <property type="entry name" value="Sigma70_r4_2"/>
    <property type="match status" value="1"/>
</dbReference>
<dbReference type="Gene3D" id="1.10.10.10">
    <property type="entry name" value="Winged helix-like DNA-binding domain superfamily/Winged helix DNA-binding domain"/>
    <property type="match status" value="1"/>
</dbReference>
<dbReference type="InterPro" id="IPR013324">
    <property type="entry name" value="RNA_pol_sigma_r3/r4-like"/>
</dbReference>
<feature type="domain" description="RNA polymerase sigma factor 70 region 4 type 2" evidence="1">
    <location>
        <begin position="116"/>
        <end position="156"/>
    </location>
</feature>
<comment type="caution">
    <text evidence="2">The sequence shown here is derived from an EMBL/GenBank/DDBJ whole genome shotgun (WGS) entry which is preliminary data.</text>
</comment>
<proteinExistence type="predicted"/>
<accession>A0ABR8VP91</accession>
<reference evidence="2 3" key="1">
    <citation type="submission" date="2020-08" db="EMBL/GenBank/DDBJ databases">
        <title>A Genomic Blueprint of the Chicken Gut Microbiome.</title>
        <authorList>
            <person name="Gilroy R."/>
            <person name="Ravi A."/>
            <person name="Getino M."/>
            <person name="Pursley I."/>
            <person name="Horton D.L."/>
            <person name="Alikhan N.-F."/>
            <person name="Baker D."/>
            <person name="Gharbi K."/>
            <person name="Hall N."/>
            <person name="Watson M."/>
            <person name="Adriaenssens E.M."/>
            <person name="Foster-Nyarko E."/>
            <person name="Jarju S."/>
            <person name="Secka A."/>
            <person name="Antonio M."/>
            <person name="Oren A."/>
            <person name="Chaudhuri R."/>
            <person name="La Ragione R.M."/>
            <person name="Hildebrand F."/>
            <person name="Pallen M.J."/>
        </authorList>
    </citation>
    <scope>NUCLEOTIDE SEQUENCE [LARGE SCALE GENOMIC DNA]</scope>
    <source>
        <strain evidence="2 3">Sa1BUA2</strain>
    </source>
</reference>
<dbReference type="InterPro" id="IPR036388">
    <property type="entry name" value="WH-like_DNA-bd_sf"/>
</dbReference>
<dbReference type="Proteomes" id="UP000648182">
    <property type="component" value="Unassembled WGS sequence"/>
</dbReference>
<evidence type="ECO:0000259" key="1">
    <source>
        <dbReference type="Pfam" id="PF08281"/>
    </source>
</evidence>
<dbReference type="SUPFAM" id="SSF88659">
    <property type="entry name" value="Sigma3 and sigma4 domains of RNA polymerase sigma factors"/>
    <property type="match status" value="1"/>
</dbReference>
<organism evidence="2 3">
    <name type="scientific">Bacillus norwichensis</name>
    <dbReference type="NCBI Taxonomy" id="2762217"/>
    <lineage>
        <taxon>Bacteria</taxon>
        <taxon>Bacillati</taxon>
        <taxon>Bacillota</taxon>
        <taxon>Bacilli</taxon>
        <taxon>Bacillales</taxon>
        <taxon>Bacillaceae</taxon>
        <taxon>Bacillus</taxon>
    </lineage>
</organism>
<evidence type="ECO:0000313" key="3">
    <source>
        <dbReference type="Proteomes" id="UP000648182"/>
    </source>
</evidence>
<dbReference type="NCBIfam" id="NF005385">
    <property type="entry name" value="PRK06930.1"/>
    <property type="match status" value="1"/>
</dbReference>
<evidence type="ECO:0000313" key="2">
    <source>
        <dbReference type="EMBL" id="MBD8006532.1"/>
    </source>
</evidence>
<gene>
    <name evidence="2" type="ORF">H9631_15745</name>
</gene>
<sequence>MESWVDKLIEEYSEGKRQLHKLRESFDETDPLHQADKKNINSMIGDMDFVIEWLETGRQPGVMRGIDVKHVYQKRSLESMEFIPDITEQLETNDKPLSLNEKEKKILLDIFSSFSFRERQCYILHVAQGMSMSQIAEMLSIQKRTVQQYIERARMKVEQIVS</sequence>
<name>A0ABR8VP91_9BACI</name>
<dbReference type="InterPro" id="IPR013249">
    <property type="entry name" value="RNA_pol_sigma70_r4_t2"/>
</dbReference>
<dbReference type="RefSeq" id="WP_191814452.1">
    <property type="nucleotide sequence ID" value="NZ_JACSPV010000032.1"/>
</dbReference>
<dbReference type="EMBL" id="JACSPV010000032">
    <property type="protein sequence ID" value="MBD8006532.1"/>
    <property type="molecule type" value="Genomic_DNA"/>
</dbReference>